<keyword evidence="4" id="KW-0539">Nucleus</keyword>
<dbReference type="PANTHER" id="PTHR46910">
    <property type="entry name" value="TRANSCRIPTION FACTOR PDR1"/>
    <property type="match status" value="1"/>
</dbReference>
<evidence type="ECO:0000256" key="1">
    <source>
        <dbReference type="ARBA" id="ARBA00004123"/>
    </source>
</evidence>
<evidence type="ECO:0000256" key="5">
    <source>
        <dbReference type="SAM" id="MobiDB-lite"/>
    </source>
</evidence>
<organism evidence="7 8">
    <name type="scientific">Hohenbuehelia grisea</name>
    <dbReference type="NCBI Taxonomy" id="104357"/>
    <lineage>
        <taxon>Eukaryota</taxon>
        <taxon>Fungi</taxon>
        <taxon>Dikarya</taxon>
        <taxon>Basidiomycota</taxon>
        <taxon>Agaricomycotina</taxon>
        <taxon>Agaricomycetes</taxon>
        <taxon>Agaricomycetidae</taxon>
        <taxon>Agaricales</taxon>
        <taxon>Pleurotineae</taxon>
        <taxon>Pleurotaceae</taxon>
        <taxon>Hohenbuehelia</taxon>
    </lineage>
</organism>
<keyword evidence="3" id="KW-0238">DNA-binding</keyword>
<feature type="region of interest" description="Disordered" evidence="5">
    <location>
        <begin position="718"/>
        <end position="768"/>
    </location>
</feature>
<dbReference type="SUPFAM" id="SSF57701">
    <property type="entry name" value="Zn2/Cys6 DNA-binding domain"/>
    <property type="match status" value="1"/>
</dbReference>
<dbReference type="PROSITE" id="PS50048">
    <property type="entry name" value="ZN2_CY6_FUNGAL_2"/>
    <property type="match status" value="1"/>
</dbReference>
<evidence type="ECO:0000256" key="2">
    <source>
        <dbReference type="ARBA" id="ARBA00022723"/>
    </source>
</evidence>
<evidence type="ECO:0000313" key="8">
    <source>
        <dbReference type="Proteomes" id="UP001556367"/>
    </source>
</evidence>
<dbReference type="SMART" id="SM00066">
    <property type="entry name" value="GAL4"/>
    <property type="match status" value="1"/>
</dbReference>
<feature type="compositionally biased region" description="Low complexity" evidence="5">
    <location>
        <begin position="745"/>
        <end position="768"/>
    </location>
</feature>
<dbReference type="Gene3D" id="4.10.240.10">
    <property type="entry name" value="Zn(2)-C6 fungal-type DNA-binding domain"/>
    <property type="match status" value="1"/>
</dbReference>
<dbReference type="InterPro" id="IPR050987">
    <property type="entry name" value="AtrR-like"/>
</dbReference>
<evidence type="ECO:0000259" key="6">
    <source>
        <dbReference type="PROSITE" id="PS50048"/>
    </source>
</evidence>
<keyword evidence="8" id="KW-1185">Reference proteome</keyword>
<accession>A0ABR3IVX0</accession>
<name>A0ABR3IVX0_9AGAR</name>
<dbReference type="EMBL" id="JASNQZ010000015">
    <property type="protein sequence ID" value="KAL0947398.1"/>
    <property type="molecule type" value="Genomic_DNA"/>
</dbReference>
<feature type="region of interest" description="Disordered" evidence="5">
    <location>
        <begin position="488"/>
        <end position="512"/>
    </location>
</feature>
<feature type="domain" description="Zn(2)-C6 fungal-type" evidence="6">
    <location>
        <begin position="31"/>
        <end position="70"/>
    </location>
</feature>
<dbReference type="PANTHER" id="PTHR46910:SF3">
    <property type="entry name" value="HALOTOLERANCE PROTEIN 9-RELATED"/>
    <property type="match status" value="1"/>
</dbReference>
<reference evidence="8" key="1">
    <citation type="submission" date="2024-06" db="EMBL/GenBank/DDBJ databases">
        <title>Multi-omics analyses provide insights into the biosynthesis of the anticancer antibiotic pleurotin in Hohenbuehelia grisea.</title>
        <authorList>
            <person name="Weaver J.A."/>
            <person name="Alberti F."/>
        </authorList>
    </citation>
    <scope>NUCLEOTIDE SEQUENCE [LARGE SCALE GENOMIC DNA]</scope>
    <source>
        <strain evidence="8">T-177</strain>
    </source>
</reference>
<comment type="subcellular location">
    <subcellularLocation>
        <location evidence="1">Nucleus</location>
    </subcellularLocation>
</comment>
<keyword evidence="2" id="KW-0479">Metal-binding</keyword>
<comment type="caution">
    <text evidence="7">The sequence shown here is derived from an EMBL/GenBank/DDBJ whole genome shotgun (WGS) entry which is preliminary data.</text>
</comment>
<dbReference type="InterPro" id="IPR036864">
    <property type="entry name" value="Zn2-C6_fun-type_DNA-bd_sf"/>
</dbReference>
<feature type="region of interest" description="Disordered" evidence="5">
    <location>
        <begin position="1"/>
        <end position="28"/>
    </location>
</feature>
<dbReference type="CDD" id="cd00067">
    <property type="entry name" value="GAL4"/>
    <property type="match status" value="1"/>
</dbReference>
<dbReference type="InterPro" id="IPR001138">
    <property type="entry name" value="Zn2Cys6_DnaBD"/>
</dbReference>
<evidence type="ECO:0000256" key="3">
    <source>
        <dbReference type="ARBA" id="ARBA00023125"/>
    </source>
</evidence>
<protein>
    <recommendedName>
        <fullName evidence="6">Zn(2)-C6 fungal-type domain-containing protein</fullName>
    </recommendedName>
</protein>
<evidence type="ECO:0000313" key="7">
    <source>
        <dbReference type="EMBL" id="KAL0947398.1"/>
    </source>
</evidence>
<evidence type="ECO:0000256" key="4">
    <source>
        <dbReference type="ARBA" id="ARBA00023242"/>
    </source>
</evidence>
<feature type="compositionally biased region" description="Low complexity" evidence="5">
    <location>
        <begin position="497"/>
        <end position="512"/>
    </location>
</feature>
<sequence>MSPATNSSSRSSPYARRPTANPKSSRQQFSACGACRMRRVRCDLKDLTVETAGPNPACSNCKERGLKCVDEFADVKAVKLLRRGRRLQQVEQIYGKVTDPDHPNGSSSSLQSRQRTIPHLQPEFFSSPFWRWFSTQRPVFDANEFPPRFLAHTRGSQTLGPEGQLLAMLLVVWAYSYGVNEYGREDTSDQDFIAFSSSQPDLTAPPTAHPRLARRPSLNISPERDLVREASLDRARRARRTRTDEMLCELLDFVDTNAIMRRPTWDGVRVLLLVLPLMEEANVLDKITMYEAALSQAHSLCKLSASNATASFGHASDDALVRTRVFWYAHVQEGIATGLRGGRLILDDDDLDAIQRDLSSFGADDLRGSPSGYVHPNHMYSLPLRVSAVCRRVHSVLTGAKATRAQEAGAGIDALGIRDAWDGLDACWEEFEALRCKGVSVTDEGVDVDRFVSAWQIFIFEAHNTIRETLKGRAATLVRKSLSPPPTMYGAAAANGSSRPSSHHSSASPSSNSFSSVQSLHALAAHRCARLLPAVLRIVKSHVRRGEREEQHGAGSALFRWDTGLVRDGVFFAAYLAAGGEADVIGSEATLVTGDASVTMANGLDDGVADADEGVDYCVQALASMRWAFSKSEDREETVRMIWENRKQMVMQQHHHAALGMNGYHHHQHQQHHHQQQQHQFYVSSKSALPAPSAMHAGLPLSSLTARPALPPLSLALSSPSRGASFAESAPSTAGTTDGVPTGWPSYSPPGTSASATPSTGSAGFSGADSPVFSPGVVVTPSSASSGTPGVGVLKAEGGHDDAFYHLAAAADMDSQFSFNAPGGVVGAEVYHPGTRPHSQHQQHAAPGSAHGYLDAAGAYMGAGGLGEDIGVTFGGEEVAAFY</sequence>
<proteinExistence type="predicted"/>
<dbReference type="Pfam" id="PF00172">
    <property type="entry name" value="Zn_clus"/>
    <property type="match status" value="1"/>
</dbReference>
<feature type="region of interest" description="Disordered" evidence="5">
    <location>
        <begin position="94"/>
        <end position="113"/>
    </location>
</feature>
<gene>
    <name evidence="7" type="ORF">HGRIS_013511</name>
</gene>
<feature type="compositionally biased region" description="Polar residues" evidence="5">
    <location>
        <begin position="104"/>
        <end position="113"/>
    </location>
</feature>
<feature type="compositionally biased region" description="Low complexity" evidence="5">
    <location>
        <begin position="1"/>
        <end position="20"/>
    </location>
</feature>
<dbReference type="Proteomes" id="UP001556367">
    <property type="component" value="Unassembled WGS sequence"/>
</dbReference>